<accession>A0A813WS42</accession>
<dbReference type="EMBL" id="CAJOBC010001024">
    <property type="protein sequence ID" value="CAF3649027.1"/>
    <property type="molecule type" value="Genomic_DNA"/>
</dbReference>
<dbReference type="PANTHER" id="PTHR10671:SF108">
    <property type="entry name" value="CLAUDIN FAMILY PROTEIN-RELATED"/>
    <property type="match status" value="1"/>
</dbReference>
<feature type="compositionally biased region" description="Basic residues" evidence="5">
    <location>
        <begin position="312"/>
        <end position="331"/>
    </location>
</feature>
<proteinExistence type="predicted"/>
<comment type="caution">
    <text evidence="7">The sequence shown here is derived from an EMBL/GenBank/DDBJ whole genome shotgun (WGS) entry which is preliminary data.</text>
</comment>
<evidence type="ECO:0000313" key="9">
    <source>
        <dbReference type="Proteomes" id="UP000663829"/>
    </source>
</evidence>
<dbReference type="Proteomes" id="UP000663829">
    <property type="component" value="Unassembled WGS sequence"/>
</dbReference>
<dbReference type="OrthoDB" id="10033008at2759"/>
<dbReference type="AlphaFoldDB" id="A0A813WS42"/>
<evidence type="ECO:0000256" key="6">
    <source>
        <dbReference type="SAM" id="Phobius"/>
    </source>
</evidence>
<dbReference type="Proteomes" id="UP000681722">
    <property type="component" value="Unassembled WGS sequence"/>
</dbReference>
<dbReference type="EMBL" id="CAJNOQ010001024">
    <property type="protein sequence ID" value="CAF0861347.1"/>
    <property type="molecule type" value="Genomic_DNA"/>
</dbReference>
<feature type="transmembrane region" description="Helical" evidence="6">
    <location>
        <begin position="120"/>
        <end position="141"/>
    </location>
</feature>
<comment type="subcellular location">
    <subcellularLocation>
        <location evidence="1">Membrane</location>
        <topology evidence="1">Multi-pass membrane protein</topology>
    </subcellularLocation>
</comment>
<evidence type="ECO:0000313" key="7">
    <source>
        <dbReference type="EMBL" id="CAF0861347.1"/>
    </source>
</evidence>
<reference evidence="7" key="1">
    <citation type="submission" date="2021-02" db="EMBL/GenBank/DDBJ databases">
        <authorList>
            <person name="Nowell W R."/>
        </authorList>
    </citation>
    <scope>NUCLEOTIDE SEQUENCE</scope>
</reference>
<keyword evidence="4 6" id="KW-0472">Membrane</keyword>
<evidence type="ECO:0000256" key="4">
    <source>
        <dbReference type="ARBA" id="ARBA00023136"/>
    </source>
</evidence>
<dbReference type="PANTHER" id="PTHR10671">
    <property type="entry name" value="EPITHELIAL MEMBRANE PROTEIN-RELATED"/>
    <property type="match status" value="1"/>
</dbReference>
<dbReference type="Pfam" id="PF00822">
    <property type="entry name" value="PMP22_Claudin"/>
    <property type="match status" value="1"/>
</dbReference>
<feature type="region of interest" description="Disordered" evidence="5">
    <location>
        <begin position="301"/>
        <end position="351"/>
    </location>
</feature>
<name>A0A813WS42_9BILA</name>
<feature type="transmembrane region" description="Helical" evidence="6">
    <location>
        <begin position="161"/>
        <end position="184"/>
    </location>
</feature>
<feature type="transmembrane region" description="Helical" evidence="6">
    <location>
        <begin position="12"/>
        <end position="32"/>
    </location>
</feature>
<evidence type="ECO:0000256" key="2">
    <source>
        <dbReference type="ARBA" id="ARBA00022692"/>
    </source>
</evidence>
<evidence type="ECO:0000256" key="3">
    <source>
        <dbReference type="ARBA" id="ARBA00022989"/>
    </source>
</evidence>
<sequence>MYRCIIPPRVWLSIGLGLLIFGLVLGWISLAVPDWLQYHESKNLNQGASDDMRKFGLWNNCTFNTRLNDYDCSSWNGNAPSFVRVTQSLIPIGLILGTVSLLAACIAFTSRKVFNASALFAALFSFLCFAFVIIGVTVFATESLAFTERFHTNSNSRRYGMWLMIPCLIFSFIAALCFVVAAILNWYDYRSMKVTGILNHSADKFGSVLKTPSDSNMTALKHQQQQLVQAKPLMLPHQYPDTCYQPGALPSYPPPSYVPQLNGAINPAFHRGLYGYSRPPSPNANLMFNLDLNHHRHYMTENSDLEEIPKINRSRKRSRSRRHSTHRSRSHSPRENNNNGNNHNRPQYIPIPIPYYQPQQQQAQSSHNTTAQQQQPPMPYVIQASNQKQPTQYIEEIAQTIPQSRILTEAKGNVLTYPALTNGPLLMNGNPIQLTNCGQTQQPVYAISYRTNNSSMIPSNGQQIAITTGPPATPYVTTAVNPSRGMYAYSQTNTEQIIEITSEDEENTIQQTQQQVGVPARRRDQNKSINEAWTWRKL</sequence>
<protein>
    <submittedName>
        <fullName evidence="7">Uncharacterized protein</fullName>
    </submittedName>
</protein>
<gene>
    <name evidence="7" type="ORF">GPM918_LOCUS6605</name>
    <name evidence="8" type="ORF">SRO942_LOCUS6605</name>
</gene>
<keyword evidence="2 6" id="KW-0812">Transmembrane</keyword>
<feature type="compositionally biased region" description="Low complexity" evidence="5">
    <location>
        <begin position="336"/>
        <end position="348"/>
    </location>
</feature>
<dbReference type="GO" id="GO:0005886">
    <property type="term" value="C:plasma membrane"/>
    <property type="evidence" value="ECO:0007669"/>
    <property type="project" value="TreeGrafter"/>
</dbReference>
<evidence type="ECO:0000256" key="5">
    <source>
        <dbReference type="SAM" id="MobiDB-lite"/>
    </source>
</evidence>
<keyword evidence="9" id="KW-1185">Reference proteome</keyword>
<dbReference type="InterPro" id="IPR050579">
    <property type="entry name" value="PMP-22/EMP/MP20-like"/>
</dbReference>
<dbReference type="InterPro" id="IPR004031">
    <property type="entry name" value="PMP22/EMP/MP20/Claudin"/>
</dbReference>
<evidence type="ECO:0000313" key="8">
    <source>
        <dbReference type="EMBL" id="CAF3649027.1"/>
    </source>
</evidence>
<keyword evidence="3 6" id="KW-1133">Transmembrane helix</keyword>
<evidence type="ECO:0000256" key="1">
    <source>
        <dbReference type="ARBA" id="ARBA00004141"/>
    </source>
</evidence>
<feature type="transmembrane region" description="Helical" evidence="6">
    <location>
        <begin position="89"/>
        <end position="108"/>
    </location>
</feature>
<organism evidence="7 9">
    <name type="scientific">Didymodactylos carnosus</name>
    <dbReference type="NCBI Taxonomy" id="1234261"/>
    <lineage>
        <taxon>Eukaryota</taxon>
        <taxon>Metazoa</taxon>
        <taxon>Spiralia</taxon>
        <taxon>Gnathifera</taxon>
        <taxon>Rotifera</taxon>
        <taxon>Eurotatoria</taxon>
        <taxon>Bdelloidea</taxon>
        <taxon>Philodinida</taxon>
        <taxon>Philodinidae</taxon>
        <taxon>Didymodactylos</taxon>
    </lineage>
</organism>
<dbReference type="Gene3D" id="1.20.140.150">
    <property type="match status" value="1"/>
</dbReference>